<keyword evidence="3" id="KW-0804">Transcription</keyword>
<dbReference type="InterPro" id="IPR050679">
    <property type="entry name" value="Bact_HTH_transcr_reg"/>
</dbReference>
<dbReference type="InterPro" id="IPR036390">
    <property type="entry name" value="WH_DNA-bd_sf"/>
</dbReference>
<dbReference type="InterPro" id="IPR036388">
    <property type="entry name" value="WH-like_DNA-bd_sf"/>
</dbReference>
<dbReference type="SUPFAM" id="SSF64288">
    <property type="entry name" value="Chorismate lyase-like"/>
    <property type="match status" value="1"/>
</dbReference>
<dbReference type="SMART" id="SM00345">
    <property type="entry name" value="HTH_GNTR"/>
    <property type="match status" value="1"/>
</dbReference>
<dbReference type="Proteomes" id="UP000241209">
    <property type="component" value="Unassembled WGS sequence"/>
</dbReference>
<protein>
    <recommendedName>
        <fullName evidence="4">Trehalose operon repressor</fullName>
    </recommendedName>
</protein>
<dbReference type="InterPro" id="IPR012770">
    <property type="entry name" value="TreR"/>
</dbReference>
<dbReference type="NCBIfam" id="TIGR02404">
    <property type="entry name" value="trehalos_R_Bsub"/>
    <property type="match status" value="1"/>
</dbReference>
<dbReference type="Gene3D" id="3.40.1410.10">
    <property type="entry name" value="Chorismate lyase-like"/>
    <property type="match status" value="1"/>
</dbReference>
<dbReference type="STRING" id="1167632.GCA_000286335_01747"/>
<dbReference type="InterPro" id="IPR011663">
    <property type="entry name" value="UTRA"/>
</dbReference>
<evidence type="ECO:0000256" key="1">
    <source>
        <dbReference type="ARBA" id="ARBA00023015"/>
    </source>
</evidence>
<evidence type="ECO:0000259" key="5">
    <source>
        <dbReference type="PROSITE" id="PS50949"/>
    </source>
</evidence>
<feature type="domain" description="HTH gntR-type" evidence="5">
    <location>
        <begin position="1"/>
        <end position="69"/>
    </location>
</feature>
<dbReference type="CDD" id="cd07377">
    <property type="entry name" value="WHTH_GntR"/>
    <property type="match status" value="1"/>
</dbReference>
<dbReference type="EMBL" id="PZFK01000001">
    <property type="protein sequence ID" value="PTI31026.1"/>
    <property type="molecule type" value="Genomic_DNA"/>
</dbReference>
<dbReference type="PANTHER" id="PTHR44846:SF12">
    <property type="entry name" value="HTH-TYPE TRANSCRIPTIONAL REGULATOR TRER"/>
    <property type="match status" value="1"/>
</dbReference>
<proteinExistence type="predicted"/>
<reference evidence="6 7" key="1">
    <citation type="journal article" date="2016" name="Front. Microbiol.">
        <title>Comprehensive Phylogenetic Analysis of Bovine Non-aureus Staphylococci Species Based on Whole-Genome Sequencing.</title>
        <authorList>
            <person name="Naushad S."/>
            <person name="Barkema H.W."/>
            <person name="Luby C."/>
            <person name="Condas L.A."/>
            <person name="Nobrega D.B."/>
            <person name="Carson D.A."/>
            <person name="De Buck J."/>
        </authorList>
    </citation>
    <scope>NUCLEOTIDE SEQUENCE [LARGE SCALE GENOMIC DNA]</scope>
    <source>
        <strain evidence="6 7">SNUC 2204</strain>
    </source>
</reference>
<dbReference type="GO" id="GO:0003700">
    <property type="term" value="F:DNA-binding transcription factor activity"/>
    <property type="evidence" value="ECO:0007669"/>
    <property type="project" value="UniProtKB-UniRule"/>
</dbReference>
<organism evidence="6 7">
    <name type="scientific">Mammaliicoccus vitulinus</name>
    <dbReference type="NCBI Taxonomy" id="71237"/>
    <lineage>
        <taxon>Bacteria</taxon>
        <taxon>Bacillati</taxon>
        <taxon>Bacillota</taxon>
        <taxon>Bacilli</taxon>
        <taxon>Bacillales</taxon>
        <taxon>Staphylococcaceae</taxon>
        <taxon>Mammaliicoccus</taxon>
    </lineage>
</organism>
<dbReference type="GO" id="GO:0003677">
    <property type="term" value="F:DNA binding"/>
    <property type="evidence" value="ECO:0007669"/>
    <property type="project" value="UniProtKB-UniRule"/>
</dbReference>
<dbReference type="InterPro" id="IPR028978">
    <property type="entry name" value="Chorismate_lyase_/UTRA_dom_sf"/>
</dbReference>
<name>A0A2T4PWW3_9STAP</name>
<dbReference type="PROSITE" id="PS50949">
    <property type="entry name" value="HTH_GNTR"/>
    <property type="match status" value="1"/>
</dbReference>
<dbReference type="SUPFAM" id="SSF46785">
    <property type="entry name" value="Winged helix' DNA-binding domain"/>
    <property type="match status" value="1"/>
</dbReference>
<gene>
    <name evidence="6" type="primary">treR</name>
    <name evidence="6" type="ORF">BU072_00040</name>
</gene>
<dbReference type="SMART" id="SM00866">
    <property type="entry name" value="UTRA"/>
    <property type="match status" value="1"/>
</dbReference>
<dbReference type="OrthoDB" id="9816541at2"/>
<dbReference type="Gene3D" id="1.10.10.10">
    <property type="entry name" value="Winged helix-like DNA-binding domain superfamily/Winged helix DNA-binding domain"/>
    <property type="match status" value="1"/>
</dbReference>
<evidence type="ECO:0000256" key="3">
    <source>
        <dbReference type="ARBA" id="ARBA00023163"/>
    </source>
</evidence>
<keyword evidence="1" id="KW-0805">Transcription regulation</keyword>
<dbReference type="Pfam" id="PF07702">
    <property type="entry name" value="UTRA"/>
    <property type="match status" value="1"/>
</dbReference>
<accession>A0A2T4PWW3</accession>
<dbReference type="PANTHER" id="PTHR44846">
    <property type="entry name" value="MANNOSYL-D-GLYCERATE TRANSPORT/METABOLISM SYSTEM REPRESSOR MNGR-RELATED"/>
    <property type="match status" value="1"/>
</dbReference>
<dbReference type="RefSeq" id="WP_016912428.1">
    <property type="nucleotide sequence ID" value="NZ_CANQVP010000246.1"/>
</dbReference>
<dbReference type="InterPro" id="IPR000524">
    <property type="entry name" value="Tscrpt_reg_HTH_GntR"/>
</dbReference>
<evidence type="ECO:0000313" key="6">
    <source>
        <dbReference type="EMBL" id="PTI31026.1"/>
    </source>
</evidence>
<keyword evidence="2" id="KW-0238">DNA-binding</keyword>
<dbReference type="PRINTS" id="PR00035">
    <property type="entry name" value="HTHGNTR"/>
</dbReference>
<comment type="caution">
    <text evidence="6">The sequence shown here is derived from an EMBL/GenBank/DDBJ whole genome shotgun (WGS) entry which is preliminary data.</text>
</comment>
<dbReference type="Pfam" id="PF00392">
    <property type="entry name" value="GntR"/>
    <property type="match status" value="1"/>
</dbReference>
<evidence type="ECO:0000313" key="7">
    <source>
        <dbReference type="Proteomes" id="UP000241209"/>
    </source>
</evidence>
<evidence type="ECO:0000256" key="4">
    <source>
        <dbReference type="NCBIfam" id="TIGR02404"/>
    </source>
</evidence>
<sequence>MNKYMKIYQSICEKIINGEYAHLQQLPSENELTKIYSTSRETVRKALNLLQEKGYIQKLQGKGSVVIYEDIIQFPISEMISFQEINQRLGLDYETKVEVLEVIRAEEVPIVKHALELNDYDKLWHVIRTRTKDDKVHIMDEDYFICSVIPKLTKEVAAQSIYKYIEHEMNVEISYSNKSITFERMTEKEIAYFGQLDPPFTATVRGIVHLNNAERFQYNISRHIATEFKFVDFSRRVINKTYS</sequence>
<dbReference type="AlphaFoldDB" id="A0A2T4PWW3"/>
<dbReference type="GO" id="GO:0045892">
    <property type="term" value="P:negative regulation of DNA-templated transcription"/>
    <property type="evidence" value="ECO:0007669"/>
    <property type="project" value="TreeGrafter"/>
</dbReference>
<evidence type="ECO:0000256" key="2">
    <source>
        <dbReference type="ARBA" id="ARBA00023125"/>
    </source>
</evidence>